<keyword evidence="3 6" id="KW-0812">Transmembrane</keyword>
<feature type="transmembrane region" description="Helical" evidence="6">
    <location>
        <begin position="141"/>
        <end position="162"/>
    </location>
</feature>
<accession>A0A0N4TMM9</accession>
<comment type="similarity">
    <text evidence="2">Belongs to the TMEM256 family.</text>
</comment>
<evidence type="ECO:0000313" key="7">
    <source>
        <dbReference type="WBParaSite" id="BPAG_0000970701-mRNA-1"/>
    </source>
</evidence>
<protein>
    <submittedName>
        <fullName evidence="7">Transmembrane protein 256</fullName>
    </submittedName>
</protein>
<dbReference type="AlphaFoldDB" id="A0A0N4TMM9"/>
<keyword evidence="4 6" id="KW-1133">Transmembrane helix</keyword>
<dbReference type="Pfam" id="PF04241">
    <property type="entry name" value="DUF423"/>
    <property type="match status" value="1"/>
</dbReference>
<sequence length="191" mass="21435">LSCIYINIQLSFSKTYHVRYCSRILADLDSYLKSFRSELDQTIVLMDYLKKLLDSVCPPKGCHTAVSSKAPIVTLGFIKESHLVRLAGFSGVLAISLGAYGAHVLREGGNADERRVRAFETGNRYHLIHSVMLFLANKARFPWLTVSLFLGGMVVFSGSCYHYSMTGKDCLRKYTPIGGVMYILAWLSFLF</sequence>
<evidence type="ECO:0000256" key="4">
    <source>
        <dbReference type="ARBA" id="ARBA00022989"/>
    </source>
</evidence>
<evidence type="ECO:0000256" key="1">
    <source>
        <dbReference type="ARBA" id="ARBA00004141"/>
    </source>
</evidence>
<proteinExistence type="inferred from homology"/>
<organism evidence="7">
    <name type="scientific">Brugia pahangi</name>
    <name type="common">Filarial nematode worm</name>
    <dbReference type="NCBI Taxonomy" id="6280"/>
    <lineage>
        <taxon>Eukaryota</taxon>
        <taxon>Metazoa</taxon>
        <taxon>Ecdysozoa</taxon>
        <taxon>Nematoda</taxon>
        <taxon>Chromadorea</taxon>
        <taxon>Rhabditida</taxon>
        <taxon>Spirurina</taxon>
        <taxon>Spiruromorpha</taxon>
        <taxon>Filarioidea</taxon>
        <taxon>Onchocercidae</taxon>
        <taxon>Brugia</taxon>
    </lineage>
</organism>
<feature type="transmembrane region" description="Helical" evidence="6">
    <location>
        <begin position="174"/>
        <end position="190"/>
    </location>
</feature>
<evidence type="ECO:0000256" key="5">
    <source>
        <dbReference type="ARBA" id="ARBA00023136"/>
    </source>
</evidence>
<dbReference type="STRING" id="6280.A0A0N4TMM9"/>
<evidence type="ECO:0000256" key="3">
    <source>
        <dbReference type="ARBA" id="ARBA00022692"/>
    </source>
</evidence>
<dbReference type="GO" id="GO:0016020">
    <property type="term" value="C:membrane"/>
    <property type="evidence" value="ECO:0007669"/>
    <property type="project" value="UniProtKB-SubCell"/>
</dbReference>
<comment type="subcellular location">
    <subcellularLocation>
        <location evidence="1">Membrane</location>
        <topology evidence="1">Multi-pass membrane protein</topology>
    </subcellularLocation>
</comment>
<dbReference type="PANTHER" id="PTHR43461:SF1">
    <property type="entry name" value="TRANSMEMBRANE PROTEIN 256"/>
    <property type="match status" value="1"/>
</dbReference>
<keyword evidence="5 6" id="KW-0472">Membrane</keyword>
<name>A0A0N4TMM9_BRUPA</name>
<reference evidence="7" key="1">
    <citation type="submission" date="2017-02" db="UniProtKB">
        <authorList>
            <consortium name="WormBaseParasite"/>
        </authorList>
    </citation>
    <scope>IDENTIFICATION</scope>
</reference>
<dbReference type="WBParaSite" id="BPAG_0000970701-mRNA-1">
    <property type="protein sequence ID" value="BPAG_0000970701-mRNA-1"/>
    <property type="gene ID" value="BPAG_0000970701"/>
</dbReference>
<evidence type="ECO:0000256" key="2">
    <source>
        <dbReference type="ARBA" id="ARBA00006208"/>
    </source>
</evidence>
<dbReference type="PANTHER" id="PTHR43461">
    <property type="entry name" value="TRANSMEMBRANE PROTEIN 256"/>
    <property type="match status" value="1"/>
</dbReference>
<evidence type="ECO:0000256" key="6">
    <source>
        <dbReference type="SAM" id="Phobius"/>
    </source>
</evidence>
<feature type="transmembrane region" description="Helical" evidence="6">
    <location>
        <begin position="83"/>
        <end position="102"/>
    </location>
</feature>
<dbReference type="InterPro" id="IPR006696">
    <property type="entry name" value="DUF423"/>
</dbReference>